<name>A0ABV6K1D3_9LACO</name>
<dbReference type="EMBL" id="JBHLUK010000023">
    <property type="protein sequence ID" value="MFC0423245.1"/>
    <property type="molecule type" value="Genomic_DNA"/>
</dbReference>
<proteinExistence type="predicted"/>
<keyword evidence="1" id="KW-0812">Transmembrane</keyword>
<feature type="transmembrane region" description="Helical" evidence="1">
    <location>
        <begin position="37"/>
        <end position="57"/>
    </location>
</feature>
<sequence>MVKWKFLVIGAVVSLAGLMMEVVNVASILSSSGSSDVLAITGLVIAAIGILAGREAFA</sequence>
<evidence type="ECO:0000313" key="2">
    <source>
        <dbReference type="EMBL" id="MFC0423245.1"/>
    </source>
</evidence>
<reference evidence="2 3" key="1">
    <citation type="submission" date="2024-09" db="EMBL/GenBank/DDBJ databases">
        <authorList>
            <person name="Sun Q."/>
            <person name="Mori K."/>
        </authorList>
    </citation>
    <scope>NUCLEOTIDE SEQUENCE [LARGE SCALE GENOMIC DNA]</scope>
    <source>
        <strain evidence="2 3">TBRC 4575</strain>
    </source>
</reference>
<evidence type="ECO:0000313" key="3">
    <source>
        <dbReference type="Proteomes" id="UP001589855"/>
    </source>
</evidence>
<evidence type="ECO:0000256" key="1">
    <source>
        <dbReference type="SAM" id="Phobius"/>
    </source>
</evidence>
<keyword evidence="1" id="KW-0472">Membrane</keyword>
<keyword evidence="3" id="KW-1185">Reference proteome</keyword>
<protein>
    <submittedName>
        <fullName evidence="2">Uncharacterized protein</fullName>
    </submittedName>
</protein>
<dbReference type="Proteomes" id="UP001589855">
    <property type="component" value="Unassembled WGS sequence"/>
</dbReference>
<comment type="caution">
    <text evidence="2">The sequence shown here is derived from an EMBL/GenBank/DDBJ whole genome shotgun (WGS) entry which is preliminary data.</text>
</comment>
<gene>
    <name evidence="2" type="ORF">ACFFGS_03785</name>
</gene>
<dbReference type="RefSeq" id="WP_170178277.1">
    <property type="nucleotide sequence ID" value="NZ_BAABRM010000040.1"/>
</dbReference>
<accession>A0ABV6K1D3</accession>
<organism evidence="2 3">
    <name type="scientific">Lactiplantibacillus plajomi</name>
    <dbReference type="NCBI Taxonomy" id="1457217"/>
    <lineage>
        <taxon>Bacteria</taxon>
        <taxon>Bacillati</taxon>
        <taxon>Bacillota</taxon>
        <taxon>Bacilli</taxon>
        <taxon>Lactobacillales</taxon>
        <taxon>Lactobacillaceae</taxon>
        <taxon>Lactiplantibacillus</taxon>
    </lineage>
</organism>
<keyword evidence="1" id="KW-1133">Transmembrane helix</keyword>